<feature type="region of interest" description="Disordered" evidence="10">
    <location>
        <begin position="130"/>
        <end position="176"/>
    </location>
</feature>
<evidence type="ECO:0000256" key="9">
    <source>
        <dbReference type="PIRNR" id="PIRNR017016"/>
    </source>
</evidence>
<dbReference type="Proteomes" id="UP000695022">
    <property type="component" value="Unplaced"/>
</dbReference>
<keyword evidence="8" id="KW-1015">Disulfide bond</keyword>
<keyword evidence="9" id="KW-0472">Membrane</keyword>
<evidence type="ECO:0000256" key="5">
    <source>
        <dbReference type="ARBA" id="ARBA00022737"/>
    </source>
</evidence>
<evidence type="ECO:0000256" key="4">
    <source>
        <dbReference type="ARBA" id="ARBA00022660"/>
    </source>
</evidence>
<accession>A0ABM1F887</accession>
<feature type="compositionally biased region" description="Pro residues" evidence="10">
    <location>
        <begin position="156"/>
        <end position="165"/>
    </location>
</feature>
<dbReference type="RefSeq" id="XP_014680658.1">
    <property type="nucleotide sequence ID" value="XM_014825172.1"/>
</dbReference>
<sequence length="176" mass="20278">MSAPTNLMTLPMEEELTVEEIPLSAPALRTASYHMGKHCLHQSREFMLCDNELRDPRKCLKEGAALTACGMDFLRKLKKSCNDEFETHWRCIENKSSDLSPARCRNSQGVYDKCMLDNLGMERPYNGFYSRPHMHESARPQPPPPAPKIYTDVPRVLPPDYPKPPAKYGSRQYWFE</sequence>
<evidence type="ECO:0000256" key="3">
    <source>
        <dbReference type="ARBA" id="ARBA00022448"/>
    </source>
</evidence>
<dbReference type="PIRSF" id="PIRSF017016">
    <property type="entry name" value="NDUA8"/>
    <property type="match status" value="1"/>
</dbReference>
<proteinExistence type="inferred from homology"/>
<evidence type="ECO:0000256" key="2">
    <source>
        <dbReference type="ARBA" id="ARBA00010705"/>
    </source>
</evidence>
<keyword evidence="3 9" id="KW-0813">Transport</keyword>
<keyword evidence="9" id="KW-0999">Mitochondrion inner membrane</keyword>
<evidence type="ECO:0000313" key="11">
    <source>
        <dbReference type="Proteomes" id="UP000695022"/>
    </source>
</evidence>
<gene>
    <name evidence="12" type="primary">LOC106820670</name>
</gene>
<evidence type="ECO:0000256" key="10">
    <source>
        <dbReference type="SAM" id="MobiDB-lite"/>
    </source>
</evidence>
<keyword evidence="4 9" id="KW-0679">Respiratory chain</keyword>
<evidence type="ECO:0000256" key="6">
    <source>
        <dbReference type="ARBA" id="ARBA00022982"/>
    </source>
</evidence>
<keyword evidence="6 9" id="KW-0249">Electron transport</keyword>
<comment type="function">
    <text evidence="1 9">Accessory subunit of the mitochondrial membrane respiratory chain NADH dehydrogenase (Complex I), that is believed not to be involved in catalysis. Complex I functions in the transfer of electrons from NADH to the respiratory chain. The immediate electron acceptor for the enzyme is believed to be ubiquinone.</text>
</comment>
<reference evidence="12" key="1">
    <citation type="submission" date="2025-08" db="UniProtKB">
        <authorList>
            <consortium name="RefSeq"/>
        </authorList>
    </citation>
    <scope>IDENTIFICATION</scope>
</reference>
<evidence type="ECO:0000313" key="12">
    <source>
        <dbReference type="RefSeq" id="XP_014680658.1"/>
    </source>
</evidence>
<dbReference type="GeneID" id="106820670"/>
<dbReference type="InterPro" id="IPR016680">
    <property type="entry name" value="NDUFA8"/>
</dbReference>
<protein>
    <recommendedName>
        <fullName evidence="9">NADH dehydrogenase [ubiquinone] 1 alpha subcomplex subunit 8</fullName>
    </recommendedName>
</protein>
<evidence type="ECO:0000256" key="1">
    <source>
        <dbReference type="ARBA" id="ARBA00003195"/>
    </source>
</evidence>
<organism evidence="11 12">
    <name type="scientific">Priapulus caudatus</name>
    <name type="common">Priapulid worm</name>
    <dbReference type="NCBI Taxonomy" id="37621"/>
    <lineage>
        <taxon>Eukaryota</taxon>
        <taxon>Metazoa</taxon>
        <taxon>Ecdysozoa</taxon>
        <taxon>Scalidophora</taxon>
        <taxon>Priapulida</taxon>
        <taxon>Priapulimorpha</taxon>
        <taxon>Priapulimorphida</taxon>
        <taxon>Priapulidae</taxon>
        <taxon>Priapulus</taxon>
    </lineage>
</organism>
<dbReference type="PANTHER" id="PTHR13344">
    <property type="entry name" value="NADH-UBIQUINONE OXIDOREDUCTASE"/>
    <property type="match status" value="1"/>
</dbReference>
<keyword evidence="7 9" id="KW-0496">Mitochondrion</keyword>
<keyword evidence="11" id="KW-1185">Reference proteome</keyword>
<dbReference type="PANTHER" id="PTHR13344:SF0">
    <property type="entry name" value="NADH DEHYDROGENASE [UBIQUINONE] 1 ALPHA SUBCOMPLEX SUBUNIT 8"/>
    <property type="match status" value="1"/>
</dbReference>
<comment type="subcellular location">
    <subcellularLocation>
        <location evidence="9">Mitochondrion inner membrane</location>
    </subcellularLocation>
</comment>
<comment type="similarity">
    <text evidence="2 9">Belongs to the complex I NDUFA8 subunit family.</text>
</comment>
<evidence type="ECO:0000256" key="8">
    <source>
        <dbReference type="ARBA" id="ARBA00023157"/>
    </source>
</evidence>
<name>A0ABM1F887_PRICU</name>
<evidence type="ECO:0000256" key="7">
    <source>
        <dbReference type="ARBA" id="ARBA00023128"/>
    </source>
</evidence>
<keyword evidence="5" id="KW-0677">Repeat</keyword>